<keyword evidence="2" id="KW-0732">Signal</keyword>
<evidence type="ECO:0000256" key="2">
    <source>
        <dbReference type="SAM" id="SignalP"/>
    </source>
</evidence>
<protein>
    <recommendedName>
        <fullName evidence="5">Cohesin domain-containing protein</fullName>
    </recommendedName>
</protein>
<evidence type="ECO:0000256" key="1">
    <source>
        <dbReference type="SAM" id="Phobius"/>
    </source>
</evidence>
<feature type="transmembrane region" description="Helical" evidence="1">
    <location>
        <begin position="257"/>
        <end position="276"/>
    </location>
</feature>
<dbReference type="Gene3D" id="2.60.40.680">
    <property type="match status" value="1"/>
</dbReference>
<dbReference type="Proteomes" id="UP000179115">
    <property type="component" value="Unassembled WGS sequence"/>
</dbReference>
<comment type="caution">
    <text evidence="3">The sequence shown here is derived from an EMBL/GenBank/DDBJ whole genome shotgun (WGS) entry which is preliminary data.</text>
</comment>
<keyword evidence="1" id="KW-0812">Transmembrane</keyword>
<dbReference type="InterPro" id="IPR008965">
    <property type="entry name" value="CBM2/CBM3_carb-bd_dom_sf"/>
</dbReference>
<evidence type="ECO:0008006" key="5">
    <source>
        <dbReference type="Google" id="ProtNLM"/>
    </source>
</evidence>
<proteinExistence type="predicted"/>
<reference evidence="3 4" key="1">
    <citation type="journal article" date="2016" name="Nat. Commun.">
        <title>Thousands of microbial genomes shed light on interconnected biogeochemical processes in an aquifer system.</title>
        <authorList>
            <person name="Anantharaman K."/>
            <person name="Brown C.T."/>
            <person name="Hug L.A."/>
            <person name="Sharon I."/>
            <person name="Castelle C.J."/>
            <person name="Probst A.J."/>
            <person name="Thomas B.C."/>
            <person name="Singh A."/>
            <person name="Wilkins M.J."/>
            <person name="Karaoz U."/>
            <person name="Brodie E.L."/>
            <person name="Williams K.H."/>
            <person name="Hubbard S.S."/>
            <person name="Banfield J.F."/>
        </authorList>
    </citation>
    <scope>NUCLEOTIDE SEQUENCE [LARGE SCALE GENOMIC DNA]</scope>
</reference>
<gene>
    <name evidence="3" type="ORF">A3A35_02270</name>
</gene>
<dbReference type="GO" id="GO:0030246">
    <property type="term" value="F:carbohydrate binding"/>
    <property type="evidence" value="ECO:0007669"/>
    <property type="project" value="InterPro"/>
</dbReference>
<dbReference type="EMBL" id="MFLV01000027">
    <property type="protein sequence ID" value="OGG71337.1"/>
    <property type="molecule type" value="Genomic_DNA"/>
</dbReference>
<name>A0A1F6ECK0_9BACT</name>
<accession>A0A1F6ECK0</accession>
<evidence type="ECO:0000313" key="3">
    <source>
        <dbReference type="EMBL" id="OGG71337.1"/>
    </source>
</evidence>
<organism evidence="3 4">
    <name type="scientific">Candidatus Kaiserbacteria bacterium RIFCSPLOWO2_01_FULL_51_21</name>
    <dbReference type="NCBI Taxonomy" id="1798508"/>
    <lineage>
        <taxon>Bacteria</taxon>
        <taxon>Candidatus Kaiseribacteriota</taxon>
    </lineage>
</organism>
<keyword evidence="1" id="KW-1133">Transmembrane helix</keyword>
<dbReference type="AlphaFoldDB" id="A0A1F6ECK0"/>
<dbReference type="CDD" id="cd08547">
    <property type="entry name" value="Type_II_cohesin"/>
    <property type="match status" value="1"/>
</dbReference>
<sequence length="288" mass="30899">MRIPRTSFRLALIGALILPLAAAVAAAEPSISFRVPAASIAPSGTIAVPIFITSSVPLNAFAVTLRYPPELLSYVSYQARNSIVDVWKQEPTADGEGLIRFEGGAQKAFVGTDGELMTLFFETRATGIAKLSFEQAQFYRADGTGTRVAVSALPAAIRITSGGTAGTLPADSAPPVFSEVQLVSNPENGAYLITYTVADEGTGIREVLVRTKSFLFWSVRRIASHPVAVPPFVWSLELVASDGAGNKTTKGFHFYDALALNGILTLMFFAGVGIVWRRWRTRSAILKE</sequence>
<dbReference type="STRING" id="1798508.A3A35_02270"/>
<feature type="chain" id="PRO_5009524106" description="Cohesin domain-containing protein" evidence="2">
    <location>
        <begin position="26"/>
        <end position="288"/>
    </location>
</feature>
<feature type="signal peptide" evidence="2">
    <location>
        <begin position="1"/>
        <end position="25"/>
    </location>
</feature>
<keyword evidence="1" id="KW-0472">Membrane</keyword>
<dbReference type="SUPFAM" id="SSF49384">
    <property type="entry name" value="Carbohydrate-binding domain"/>
    <property type="match status" value="1"/>
</dbReference>
<evidence type="ECO:0000313" key="4">
    <source>
        <dbReference type="Proteomes" id="UP000179115"/>
    </source>
</evidence>